<evidence type="ECO:0000259" key="5">
    <source>
        <dbReference type="Pfam" id="PF01625"/>
    </source>
</evidence>
<protein>
    <recommendedName>
        <fullName evidence="4">Peptide methionine sulfoxide reductase MsrA</fullName>
        <shortName evidence="4">Protein-methionine-S-oxide reductase</shortName>
        <ecNumber evidence="4">1.8.4.11</ecNumber>
    </recommendedName>
    <alternativeName>
        <fullName evidence="4">Peptide-methionine (S)-S-oxide reductase</fullName>
        <shortName evidence="4">Peptide Met(O) reductase</shortName>
    </alternativeName>
</protein>
<keyword evidence="7" id="KW-1185">Reference proteome</keyword>
<comment type="catalytic activity">
    <reaction evidence="3 4">
        <text>[thioredoxin]-disulfide + L-methionine + H2O = L-methionine (S)-S-oxide + [thioredoxin]-dithiol</text>
        <dbReference type="Rhea" id="RHEA:19993"/>
        <dbReference type="Rhea" id="RHEA-COMP:10698"/>
        <dbReference type="Rhea" id="RHEA-COMP:10700"/>
        <dbReference type="ChEBI" id="CHEBI:15377"/>
        <dbReference type="ChEBI" id="CHEBI:29950"/>
        <dbReference type="ChEBI" id="CHEBI:50058"/>
        <dbReference type="ChEBI" id="CHEBI:57844"/>
        <dbReference type="ChEBI" id="CHEBI:58772"/>
        <dbReference type="EC" id="1.8.4.11"/>
    </reaction>
</comment>
<dbReference type="AlphaFoldDB" id="A0A5R8QAF1"/>
<dbReference type="PANTHER" id="PTHR42799">
    <property type="entry name" value="MITOCHONDRIAL PEPTIDE METHIONINE SULFOXIDE REDUCTASE"/>
    <property type="match status" value="1"/>
</dbReference>
<dbReference type="GO" id="GO:0005737">
    <property type="term" value="C:cytoplasm"/>
    <property type="evidence" value="ECO:0007669"/>
    <property type="project" value="TreeGrafter"/>
</dbReference>
<sequence>MEKIWFAGGCFWGVEAYFAQIKGVLDTTVGYAQGTVVNPSYEQVCMGTTGHAETTEVVYDPQIISLDDLLEQLFRIIDPTVLNRQGNDRGSQYRTGIYYTNEADAAVTHNFIAKVQANYDKPIVVEVEPLKNFYPAEEYHQDYLQKNPGGYCHINLNLVKADERK</sequence>
<reference evidence="6 7" key="1">
    <citation type="submission" date="2019-05" db="EMBL/GenBank/DDBJ databases">
        <title>Culicoidintestinum kansasii gen. nov., sp. nov. from the gastrointestinal tract of the biting midge, Culicoides sonorensis.</title>
        <authorList>
            <person name="Neupane S."/>
            <person name="Ghosh A."/>
            <person name="Gunther S."/>
            <person name="Martin K."/>
            <person name="Zurek L."/>
        </authorList>
    </citation>
    <scope>NUCLEOTIDE SEQUENCE [LARGE SCALE GENOMIC DNA]</scope>
    <source>
        <strain evidence="6 7">CS-1</strain>
    </source>
</reference>
<evidence type="ECO:0000313" key="6">
    <source>
        <dbReference type="EMBL" id="TLG72571.1"/>
    </source>
</evidence>
<evidence type="ECO:0000256" key="4">
    <source>
        <dbReference type="HAMAP-Rule" id="MF_01401"/>
    </source>
</evidence>
<dbReference type="EMBL" id="VBWP01000008">
    <property type="protein sequence ID" value="TLG72571.1"/>
    <property type="molecule type" value="Genomic_DNA"/>
</dbReference>
<comment type="function">
    <text evidence="4">Has an important function as a repair enzyme for proteins that have been inactivated by oxidation. Catalyzes the reversible oxidation-reduction of methionine sulfoxide in proteins to methionine.</text>
</comment>
<dbReference type="Proteomes" id="UP000306912">
    <property type="component" value="Unassembled WGS sequence"/>
</dbReference>
<evidence type="ECO:0000256" key="3">
    <source>
        <dbReference type="ARBA" id="ARBA00048782"/>
    </source>
</evidence>
<comment type="caution">
    <text evidence="6">The sequence shown here is derived from an EMBL/GenBank/DDBJ whole genome shotgun (WGS) entry which is preliminary data.</text>
</comment>
<feature type="domain" description="Peptide methionine sulphoxide reductase MsrA" evidence="5">
    <location>
        <begin position="3"/>
        <end position="153"/>
    </location>
</feature>
<dbReference type="NCBIfam" id="TIGR00401">
    <property type="entry name" value="msrA"/>
    <property type="match status" value="1"/>
</dbReference>
<dbReference type="GO" id="GO:0008113">
    <property type="term" value="F:peptide-methionine (S)-S-oxide reductase activity"/>
    <property type="evidence" value="ECO:0007669"/>
    <property type="project" value="UniProtKB-UniRule"/>
</dbReference>
<dbReference type="PANTHER" id="PTHR42799:SF2">
    <property type="entry name" value="MITOCHONDRIAL PEPTIDE METHIONINE SULFOXIDE REDUCTASE"/>
    <property type="match status" value="1"/>
</dbReference>
<dbReference type="GO" id="GO:0034599">
    <property type="term" value="P:cellular response to oxidative stress"/>
    <property type="evidence" value="ECO:0007669"/>
    <property type="project" value="TreeGrafter"/>
</dbReference>
<comment type="similarity">
    <text evidence="4">Belongs to the MsrA Met sulfoxide reductase family.</text>
</comment>
<dbReference type="InterPro" id="IPR002569">
    <property type="entry name" value="Met_Sox_Rdtase_MsrA_dom"/>
</dbReference>
<dbReference type="FunCoup" id="A0A5R8QAF1">
    <property type="interactions" value="269"/>
</dbReference>
<dbReference type="HAMAP" id="MF_01401">
    <property type="entry name" value="MsrA"/>
    <property type="match status" value="1"/>
</dbReference>
<dbReference type="OrthoDB" id="4174719at2"/>
<gene>
    <name evidence="4 6" type="primary">msrA</name>
    <name evidence="6" type="ORF">FEZ08_09290</name>
</gene>
<comment type="catalytic activity">
    <reaction evidence="2 4">
        <text>L-methionyl-[protein] + [thioredoxin]-disulfide + H2O = L-methionyl-(S)-S-oxide-[protein] + [thioredoxin]-dithiol</text>
        <dbReference type="Rhea" id="RHEA:14217"/>
        <dbReference type="Rhea" id="RHEA-COMP:10698"/>
        <dbReference type="Rhea" id="RHEA-COMP:10700"/>
        <dbReference type="Rhea" id="RHEA-COMP:12313"/>
        <dbReference type="Rhea" id="RHEA-COMP:12315"/>
        <dbReference type="ChEBI" id="CHEBI:15377"/>
        <dbReference type="ChEBI" id="CHEBI:16044"/>
        <dbReference type="ChEBI" id="CHEBI:29950"/>
        <dbReference type="ChEBI" id="CHEBI:44120"/>
        <dbReference type="ChEBI" id="CHEBI:50058"/>
        <dbReference type="EC" id="1.8.4.11"/>
    </reaction>
</comment>
<dbReference type="InParanoid" id="A0A5R8QAF1"/>
<dbReference type="RefSeq" id="WP_138191663.1">
    <property type="nucleotide sequence ID" value="NZ_VBWP01000008.1"/>
</dbReference>
<dbReference type="GO" id="GO:0033744">
    <property type="term" value="F:L-methionine:thioredoxin-disulfide S-oxidoreductase activity"/>
    <property type="evidence" value="ECO:0007669"/>
    <property type="project" value="RHEA"/>
</dbReference>
<dbReference type="Gene3D" id="3.30.1060.10">
    <property type="entry name" value="Peptide methionine sulphoxide reductase MsrA"/>
    <property type="match status" value="1"/>
</dbReference>
<dbReference type="InterPro" id="IPR050162">
    <property type="entry name" value="MsrA_MetSO_reductase"/>
</dbReference>
<dbReference type="Pfam" id="PF01625">
    <property type="entry name" value="PMSR"/>
    <property type="match status" value="1"/>
</dbReference>
<keyword evidence="1 4" id="KW-0560">Oxidoreductase</keyword>
<evidence type="ECO:0000313" key="7">
    <source>
        <dbReference type="Proteomes" id="UP000306912"/>
    </source>
</evidence>
<name>A0A5R8QAF1_9FIRM</name>
<organism evidence="6 7">
    <name type="scientific">Culicoidibacter larvae</name>
    <dbReference type="NCBI Taxonomy" id="2579976"/>
    <lineage>
        <taxon>Bacteria</taxon>
        <taxon>Bacillati</taxon>
        <taxon>Bacillota</taxon>
        <taxon>Culicoidibacteria</taxon>
        <taxon>Culicoidibacterales</taxon>
        <taxon>Culicoidibacteraceae</taxon>
        <taxon>Culicoidibacter</taxon>
    </lineage>
</organism>
<evidence type="ECO:0000256" key="1">
    <source>
        <dbReference type="ARBA" id="ARBA00023002"/>
    </source>
</evidence>
<accession>A0A5R8QAF1</accession>
<dbReference type="SUPFAM" id="SSF55068">
    <property type="entry name" value="Peptide methionine sulfoxide reductase"/>
    <property type="match status" value="1"/>
</dbReference>
<dbReference type="EC" id="1.8.4.11" evidence="4"/>
<feature type="active site" evidence="4">
    <location>
        <position position="10"/>
    </location>
</feature>
<dbReference type="InterPro" id="IPR036509">
    <property type="entry name" value="Met_Sox_Rdtase_MsrA_sf"/>
</dbReference>
<proteinExistence type="inferred from homology"/>
<evidence type="ECO:0000256" key="2">
    <source>
        <dbReference type="ARBA" id="ARBA00047806"/>
    </source>
</evidence>